<protein>
    <recommendedName>
        <fullName evidence="7">Thaumatin-like protein</fullName>
    </recommendedName>
</protein>
<evidence type="ECO:0000256" key="2">
    <source>
        <dbReference type="ARBA" id="ARBA00023157"/>
    </source>
</evidence>
<comment type="caution">
    <text evidence="5">The sequence shown here is derived from an EMBL/GenBank/DDBJ whole genome shotgun (WGS) entry which is preliminary data.</text>
</comment>
<dbReference type="PIRSF" id="PIRSF002703">
    <property type="entry name" value="Thaumatin"/>
    <property type="match status" value="1"/>
</dbReference>
<reference evidence="5 6" key="1">
    <citation type="submission" date="2024-04" db="EMBL/GenBank/DDBJ databases">
        <title>The reference genome of an endangered Asteraceae, Deinandra increscens subsp. villosa, native to the Central Coast of California.</title>
        <authorList>
            <person name="Guilliams M."/>
            <person name="Hasenstab-Lehman K."/>
            <person name="Meyer R."/>
            <person name="Mcevoy S."/>
        </authorList>
    </citation>
    <scope>NUCLEOTIDE SEQUENCE [LARGE SCALE GENOMIC DNA]</scope>
    <source>
        <tissue evidence="5">Leaf</tissue>
    </source>
</reference>
<keyword evidence="2 3" id="KW-1015">Disulfide bond</keyword>
<evidence type="ECO:0000256" key="3">
    <source>
        <dbReference type="PIRSR" id="PIRSR002703-1"/>
    </source>
</evidence>
<dbReference type="InterPro" id="IPR001938">
    <property type="entry name" value="Thaumatin"/>
</dbReference>
<keyword evidence="4" id="KW-0732">Signal</keyword>
<dbReference type="FunFam" id="2.60.110.10:FF:000002">
    <property type="entry name" value="Thaumatin-like protein 1a"/>
    <property type="match status" value="1"/>
</dbReference>
<evidence type="ECO:0008006" key="7">
    <source>
        <dbReference type="Google" id="ProtNLM"/>
    </source>
</evidence>
<dbReference type="Proteomes" id="UP001408789">
    <property type="component" value="Unassembled WGS sequence"/>
</dbReference>
<feature type="disulfide bond" evidence="3">
    <location>
        <begin position="143"/>
        <end position="226"/>
    </location>
</feature>
<dbReference type="PANTHER" id="PTHR31048">
    <property type="entry name" value="OS03G0233200 PROTEIN"/>
    <property type="match status" value="1"/>
</dbReference>
<feature type="disulfide bond" evidence="3">
    <location>
        <begin position="76"/>
        <end position="86"/>
    </location>
</feature>
<feature type="disulfide bond" evidence="3">
    <location>
        <begin position="186"/>
        <end position="196"/>
    </location>
</feature>
<accession>A0AAP0CJH4</accession>
<dbReference type="SMART" id="SM00205">
    <property type="entry name" value="THN"/>
    <property type="match status" value="1"/>
</dbReference>
<feature type="chain" id="PRO_5042842730" description="Thaumatin-like protein" evidence="4">
    <location>
        <begin position="20"/>
        <end position="236"/>
    </location>
</feature>
<dbReference type="Pfam" id="PF00314">
    <property type="entry name" value="Thaumatin"/>
    <property type="match status" value="1"/>
</dbReference>
<proteinExistence type="inferred from homology"/>
<feature type="disulfide bond" evidence="3">
    <location>
        <begin position="176"/>
        <end position="185"/>
    </location>
</feature>
<organism evidence="5 6">
    <name type="scientific">Deinandra increscens subsp. villosa</name>
    <dbReference type="NCBI Taxonomy" id="3103831"/>
    <lineage>
        <taxon>Eukaryota</taxon>
        <taxon>Viridiplantae</taxon>
        <taxon>Streptophyta</taxon>
        <taxon>Embryophyta</taxon>
        <taxon>Tracheophyta</taxon>
        <taxon>Spermatophyta</taxon>
        <taxon>Magnoliopsida</taxon>
        <taxon>eudicotyledons</taxon>
        <taxon>Gunneridae</taxon>
        <taxon>Pentapetalae</taxon>
        <taxon>asterids</taxon>
        <taxon>campanulids</taxon>
        <taxon>Asterales</taxon>
        <taxon>Asteraceae</taxon>
        <taxon>Asteroideae</taxon>
        <taxon>Heliantheae alliance</taxon>
        <taxon>Madieae</taxon>
        <taxon>Madiinae</taxon>
        <taxon>Deinandra</taxon>
    </lineage>
</organism>
<dbReference type="AlphaFoldDB" id="A0AAP0CJH4"/>
<name>A0AAP0CJH4_9ASTR</name>
<feature type="signal peptide" evidence="4">
    <location>
        <begin position="1"/>
        <end position="19"/>
    </location>
</feature>
<evidence type="ECO:0000313" key="6">
    <source>
        <dbReference type="Proteomes" id="UP001408789"/>
    </source>
</evidence>
<dbReference type="PRINTS" id="PR00347">
    <property type="entry name" value="THAUMATIN"/>
</dbReference>
<dbReference type="EMBL" id="JBCNJP010000025">
    <property type="protein sequence ID" value="KAK9056073.1"/>
    <property type="molecule type" value="Genomic_DNA"/>
</dbReference>
<evidence type="ECO:0000313" key="5">
    <source>
        <dbReference type="EMBL" id="KAK9056073.1"/>
    </source>
</evidence>
<feature type="disulfide bond" evidence="3">
    <location>
        <begin position="148"/>
        <end position="209"/>
    </location>
</feature>
<evidence type="ECO:0000256" key="1">
    <source>
        <dbReference type="ARBA" id="ARBA00010607"/>
    </source>
</evidence>
<dbReference type="PROSITE" id="PS00316">
    <property type="entry name" value="THAUMATIN_1"/>
    <property type="match status" value="1"/>
</dbReference>
<dbReference type="SUPFAM" id="SSF49870">
    <property type="entry name" value="Osmotin, thaumatin-like protein"/>
    <property type="match status" value="1"/>
</dbReference>
<feature type="disulfide bond" evidence="3">
    <location>
        <begin position="91"/>
        <end position="97"/>
    </location>
</feature>
<keyword evidence="6" id="KW-1185">Reference proteome</keyword>
<dbReference type="CDD" id="cd09218">
    <property type="entry name" value="TLP-PA"/>
    <property type="match status" value="1"/>
</dbReference>
<comment type="similarity">
    <text evidence="1">Belongs to the thaumatin family.</text>
</comment>
<gene>
    <name evidence="5" type="ORF">SSX86_027160</name>
</gene>
<feature type="disulfide bond" evidence="3">
    <location>
        <begin position="156"/>
        <end position="172"/>
    </location>
</feature>
<evidence type="ECO:0000256" key="4">
    <source>
        <dbReference type="SAM" id="SignalP"/>
    </source>
</evidence>
<dbReference type="InterPro" id="IPR017949">
    <property type="entry name" value="Thaumatin_CS"/>
</dbReference>
<dbReference type="InterPro" id="IPR037176">
    <property type="entry name" value="Osmotin/thaumatin-like_sf"/>
</dbReference>
<sequence>MAFLHVFLLLLLSSFSVDAVVFTLQNRCNKTIWPAIQAFAGQPQLMQGGLELNPSQSRNLTAPKGWSGRFWGRTGCTFNVYGEGTCTTGDCGNGLYCNGASGEPPASVAELTLDSPVDFYDVSLLDGFNMPISIFPSDDSGVCPSVGCETDLNLRCPTNLIVRGDRGEIVACKSACTAFQMPEYCCTGQFQNPNRCKPTKYSQYFKRACPSTYTYAFDDPLSTVTCRDSDYLIMFC</sequence>
<feature type="disulfide bond" evidence="3">
    <location>
        <begin position="28"/>
        <end position="236"/>
    </location>
</feature>
<dbReference type="PROSITE" id="PS51367">
    <property type="entry name" value="THAUMATIN_2"/>
    <property type="match status" value="1"/>
</dbReference>
<dbReference type="Gene3D" id="2.60.110.10">
    <property type="entry name" value="Thaumatin"/>
    <property type="match status" value="1"/>
</dbReference>